<evidence type="ECO:0000313" key="4">
    <source>
        <dbReference type="Proteomes" id="UP001187315"/>
    </source>
</evidence>
<dbReference type="AlphaFoldDB" id="A0AA88N560"/>
<feature type="region of interest" description="Disordered" evidence="1">
    <location>
        <begin position="176"/>
        <end position="211"/>
    </location>
</feature>
<proteinExistence type="predicted"/>
<feature type="region of interest" description="Disordered" evidence="1">
    <location>
        <begin position="146"/>
        <end position="165"/>
    </location>
</feature>
<gene>
    <name evidence="3" type="ORF">Q7C36_009011</name>
</gene>
<comment type="caution">
    <text evidence="3">The sequence shown here is derived from an EMBL/GenBank/DDBJ whole genome shotgun (WGS) entry which is preliminary data.</text>
</comment>
<keyword evidence="4" id="KW-1185">Reference proteome</keyword>
<feature type="compositionally biased region" description="Polar residues" evidence="1">
    <location>
        <begin position="146"/>
        <end position="155"/>
    </location>
</feature>
<organism evidence="3 4">
    <name type="scientific">Tachysurus vachellii</name>
    <name type="common">Darkbarbel catfish</name>
    <name type="synonym">Pelteobagrus vachellii</name>
    <dbReference type="NCBI Taxonomy" id="175792"/>
    <lineage>
        <taxon>Eukaryota</taxon>
        <taxon>Metazoa</taxon>
        <taxon>Chordata</taxon>
        <taxon>Craniata</taxon>
        <taxon>Vertebrata</taxon>
        <taxon>Euteleostomi</taxon>
        <taxon>Actinopterygii</taxon>
        <taxon>Neopterygii</taxon>
        <taxon>Teleostei</taxon>
        <taxon>Ostariophysi</taxon>
        <taxon>Siluriformes</taxon>
        <taxon>Bagridae</taxon>
        <taxon>Tachysurus</taxon>
    </lineage>
</organism>
<dbReference type="Pfam" id="PF25817">
    <property type="entry name" value="ICE1_C"/>
    <property type="match status" value="1"/>
</dbReference>
<dbReference type="EMBL" id="JAVHJS010000008">
    <property type="protein sequence ID" value="KAK2850228.1"/>
    <property type="molecule type" value="Genomic_DNA"/>
</dbReference>
<evidence type="ECO:0000313" key="3">
    <source>
        <dbReference type="EMBL" id="KAK2850228.1"/>
    </source>
</evidence>
<evidence type="ECO:0000259" key="2">
    <source>
        <dbReference type="Pfam" id="PF25817"/>
    </source>
</evidence>
<evidence type="ECO:0000256" key="1">
    <source>
        <dbReference type="SAM" id="MobiDB-lite"/>
    </source>
</evidence>
<feature type="domain" description="Little elongation complex subunit 1 C-terminal" evidence="2">
    <location>
        <begin position="387"/>
        <end position="576"/>
    </location>
</feature>
<dbReference type="InterPro" id="IPR057881">
    <property type="entry name" value="ICE1_C"/>
</dbReference>
<accession>A0AA88N560</accession>
<name>A0AA88N560_TACVA</name>
<sequence>MRNNSLTVFSFPTYRKLSAETKSLDNVSLLSTKMQNTRYLRLKQQLLALKVIKTKQNKEILGLKYKIRGHEKILCIMKVKLANMEKKFNKETKCASTQTENEQKVEKVSILTLRQEVKQHPVAGAAFTSTRSQDLSRKVLKVKSPNTPRIQPNWSSEKEPLSVNQRSMVPLSIPDPRKILSKRPVSSMSPTRNVKRPRLDTRSPDPASLTPLTISKQINSMDVAGGQRDCHTGKSLISSAIKKLQTSCFDAFPTVSGRLLCGRVSEVTGLRDEEKSVISDFCKNRALTPKFMSAILCMIKAEGAAMKHELLQTLCRVYVGLCQKTGDSHKAHALAYRLLKEDIPEAPKLILVMVTAWPGVFSHDSSLCRAIQKVTKLKAEGDILDYLSKYLHWDEKPPADVHKIISSTLKSLLHDSSLTFKKNSWYGIDLCPAAWDYIFSLDLLCTQQGWIWTFKNIISQEISQAMSTWLKQKRSQQMAVRDVCVATLLRLLGRLGQLGLKEKELVQNIANGIKDFGNFRRSDVAGMSLEVQLSVFYATHDLAPSNPREALETLTSWQEGIAQPVPPAVTSCITQISKLCQKI</sequence>
<reference evidence="3" key="1">
    <citation type="submission" date="2023-08" db="EMBL/GenBank/DDBJ databases">
        <title>Pelteobagrus vachellii genome.</title>
        <authorList>
            <person name="Liu H."/>
        </authorList>
    </citation>
    <scope>NUCLEOTIDE SEQUENCE</scope>
    <source>
        <strain evidence="3">PRFRI_2022a</strain>
        <tissue evidence="3">Muscle</tissue>
    </source>
</reference>
<protein>
    <recommendedName>
        <fullName evidence="2">Little elongation complex subunit 1 C-terminal domain-containing protein</fullName>
    </recommendedName>
</protein>
<dbReference type="Proteomes" id="UP001187315">
    <property type="component" value="Unassembled WGS sequence"/>
</dbReference>